<evidence type="ECO:0000313" key="2">
    <source>
        <dbReference type="EMBL" id="KAK2156678.1"/>
    </source>
</evidence>
<reference evidence="2" key="1">
    <citation type="journal article" date="2023" name="Mol. Biol. Evol.">
        <title>Third-Generation Sequencing Reveals the Adaptive Role of the Epigenome in Three Deep-Sea Polychaetes.</title>
        <authorList>
            <person name="Perez M."/>
            <person name="Aroh O."/>
            <person name="Sun Y."/>
            <person name="Lan Y."/>
            <person name="Juniper S.K."/>
            <person name="Young C.R."/>
            <person name="Angers B."/>
            <person name="Qian P.Y."/>
        </authorList>
    </citation>
    <scope>NUCLEOTIDE SEQUENCE</scope>
    <source>
        <strain evidence="2">P08H-3</strain>
    </source>
</reference>
<gene>
    <name evidence="2" type="ORF">LSH36_207g01025</name>
</gene>
<proteinExistence type="predicted"/>
<feature type="compositionally biased region" description="Polar residues" evidence="1">
    <location>
        <begin position="18"/>
        <end position="31"/>
    </location>
</feature>
<accession>A0AAD9JNW3</accession>
<keyword evidence="3" id="KW-1185">Reference proteome</keyword>
<dbReference type="AlphaFoldDB" id="A0AAD9JNW3"/>
<protein>
    <submittedName>
        <fullName evidence="2">Uncharacterized protein</fullName>
    </submittedName>
</protein>
<sequence>MSPSVSLSVGSSNDASSQSLDVSQNPTPHSSSLLATIHCRQSLLAEDQNDVFAIELPRGPMGFGMGLIDGLVGVCAMQAIKDAGDKIRLKVVHNDGRTVMSVTASPC</sequence>
<name>A0AAD9JNW3_9ANNE</name>
<evidence type="ECO:0000313" key="3">
    <source>
        <dbReference type="Proteomes" id="UP001208570"/>
    </source>
</evidence>
<comment type="caution">
    <text evidence="2">The sequence shown here is derived from an EMBL/GenBank/DDBJ whole genome shotgun (WGS) entry which is preliminary data.</text>
</comment>
<feature type="region of interest" description="Disordered" evidence="1">
    <location>
        <begin position="1"/>
        <end position="31"/>
    </location>
</feature>
<organism evidence="2 3">
    <name type="scientific">Paralvinella palmiformis</name>
    <dbReference type="NCBI Taxonomy" id="53620"/>
    <lineage>
        <taxon>Eukaryota</taxon>
        <taxon>Metazoa</taxon>
        <taxon>Spiralia</taxon>
        <taxon>Lophotrochozoa</taxon>
        <taxon>Annelida</taxon>
        <taxon>Polychaeta</taxon>
        <taxon>Sedentaria</taxon>
        <taxon>Canalipalpata</taxon>
        <taxon>Terebellida</taxon>
        <taxon>Terebelliformia</taxon>
        <taxon>Alvinellidae</taxon>
        <taxon>Paralvinella</taxon>
    </lineage>
</organism>
<dbReference type="EMBL" id="JAODUP010000207">
    <property type="protein sequence ID" value="KAK2156678.1"/>
    <property type="molecule type" value="Genomic_DNA"/>
</dbReference>
<dbReference type="Proteomes" id="UP001208570">
    <property type="component" value="Unassembled WGS sequence"/>
</dbReference>
<evidence type="ECO:0000256" key="1">
    <source>
        <dbReference type="SAM" id="MobiDB-lite"/>
    </source>
</evidence>
<feature type="compositionally biased region" description="Low complexity" evidence="1">
    <location>
        <begin position="1"/>
        <end position="17"/>
    </location>
</feature>